<gene>
    <name evidence="1" type="ORF">G5B17_15050</name>
</gene>
<sequence length="124" mass="14185">MRKILQRNEKVELNSFIDEFVKARQKYFTPGQEWLEAELAEEKISVYMDKAQLEKDLDELVKTSLMYGKVRNLEMKIQVKKTADGAGICFSDNGVGNWRNKSICVTGKPGRGLETKKIWGVQVA</sequence>
<proteinExistence type="predicted"/>
<dbReference type="RefSeq" id="WP_148461890.1">
    <property type="nucleotide sequence ID" value="NZ_JAAIPU010000025.1"/>
</dbReference>
<protein>
    <submittedName>
        <fullName evidence="1">Uncharacterized protein</fullName>
    </submittedName>
</protein>
<reference evidence="1 2" key="1">
    <citation type="journal article" date="2020" name="Cell Host Microbe">
        <title>Functional and Genomic Variation between Human-Derived Isolates of Lachnospiraceae Reveals Inter- and Intra-Species Diversity.</title>
        <authorList>
            <person name="Sorbara M.T."/>
            <person name="Littmann E.R."/>
            <person name="Fontana E."/>
            <person name="Moody T.U."/>
            <person name="Kohout C.E."/>
            <person name="Gjonbalaj M."/>
            <person name="Eaton V."/>
            <person name="Seok R."/>
            <person name="Leiner I.M."/>
            <person name="Pamer E.G."/>
        </authorList>
    </citation>
    <scope>NUCLEOTIDE SEQUENCE [LARGE SCALE GENOMIC DNA]</scope>
    <source>
        <strain evidence="1 2">MSK.17.74</strain>
    </source>
</reference>
<comment type="caution">
    <text evidence="1">The sequence shown here is derived from an EMBL/GenBank/DDBJ whole genome shotgun (WGS) entry which is preliminary data.</text>
</comment>
<dbReference type="GeneID" id="69514322"/>
<dbReference type="EMBL" id="JAAITS010000047">
    <property type="protein sequence ID" value="NSG86692.1"/>
    <property type="molecule type" value="Genomic_DNA"/>
</dbReference>
<evidence type="ECO:0000313" key="2">
    <source>
        <dbReference type="Proteomes" id="UP001644719"/>
    </source>
</evidence>
<organism evidence="1 2">
    <name type="scientific">Blautia faecis</name>
    <dbReference type="NCBI Taxonomy" id="871665"/>
    <lineage>
        <taxon>Bacteria</taxon>
        <taxon>Bacillati</taxon>
        <taxon>Bacillota</taxon>
        <taxon>Clostridia</taxon>
        <taxon>Lachnospirales</taxon>
        <taxon>Lachnospiraceae</taxon>
        <taxon>Blautia</taxon>
    </lineage>
</organism>
<dbReference type="Gene3D" id="3.30.565.10">
    <property type="entry name" value="Histidine kinase-like ATPase, C-terminal domain"/>
    <property type="match status" value="1"/>
</dbReference>
<evidence type="ECO:0000313" key="1">
    <source>
        <dbReference type="EMBL" id="NSG86692.1"/>
    </source>
</evidence>
<accession>A0ABX2H9W8</accession>
<dbReference type="InterPro" id="IPR036890">
    <property type="entry name" value="HATPase_C_sf"/>
</dbReference>
<name>A0ABX2H9W8_9FIRM</name>
<dbReference type="Proteomes" id="UP001644719">
    <property type="component" value="Unassembled WGS sequence"/>
</dbReference>
<keyword evidence="2" id="KW-1185">Reference proteome</keyword>